<name>A0A182K894_9DIPT</name>
<evidence type="ECO:0000313" key="2">
    <source>
        <dbReference type="EnsemblMetazoa" id="ACHR006979-PA"/>
    </source>
</evidence>
<dbReference type="GO" id="GO:1902936">
    <property type="term" value="F:phosphatidylinositol bisphosphate binding"/>
    <property type="evidence" value="ECO:0007669"/>
    <property type="project" value="TreeGrafter"/>
</dbReference>
<reference evidence="2" key="2">
    <citation type="submission" date="2020-05" db="UniProtKB">
        <authorList>
            <consortium name="EnsemblMetazoa"/>
        </authorList>
    </citation>
    <scope>IDENTIFICATION</scope>
    <source>
        <strain evidence="2">ACHKN1017</strain>
    </source>
</reference>
<keyword evidence="3" id="KW-1185">Reference proteome</keyword>
<dbReference type="Pfam" id="PF00650">
    <property type="entry name" value="CRAL_TRIO"/>
    <property type="match status" value="1"/>
</dbReference>
<dbReference type="VEuPathDB" id="VectorBase:ACHR006979"/>
<dbReference type="GO" id="GO:0016020">
    <property type="term" value="C:membrane"/>
    <property type="evidence" value="ECO:0007669"/>
    <property type="project" value="TreeGrafter"/>
</dbReference>
<dbReference type="PROSITE" id="PS50191">
    <property type="entry name" value="CRAL_TRIO"/>
    <property type="match status" value="1"/>
</dbReference>
<accession>A0A182K894</accession>
<dbReference type="PANTHER" id="PTHR10174:SF166">
    <property type="entry name" value="LD40136P"/>
    <property type="match status" value="1"/>
</dbReference>
<dbReference type="InterPro" id="IPR001251">
    <property type="entry name" value="CRAL-TRIO_dom"/>
</dbReference>
<reference evidence="3" key="1">
    <citation type="submission" date="2013-03" db="EMBL/GenBank/DDBJ databases">
        <title>The Genome Sequence of Anopheles christyi ACHKN1017.</title>
        <authorList>
            <consortium name="The Broad Institute Genomics Platform"/>
            <person name="Neafsey D.E."/>
            <person name="Besansky N."/>
            <person name="Walker B."/>
            <person name="Young S.K."/>
            <person name="Zeng Q."/>
            <person name="Gargeya S."/>
            <person name="Fitzgerald M."/>
            <person name="Haas B."/>
            <person name="Abouelleil A."/>
            <person name="Allen A.W."/>
            <person name="Alvarado L."/>
            <person name="Arachchi H.M."/>
            <person name="Berlin A.M."/>
            <person name="Chapman S.B."/>
            <person name="Gainer-Dewar J."/>
            <person name="Goldberg J."/>
            <person name="Griggs A."/>
            <person name="Gujja S."/>
            <person name="Hansen M."/>
            <person name="Howarth C."/>
            <person name="Imamovic A."/>
            <person name="Ireland A."/>
            <person name="Larimer J."/>
            <person name="McCowan C."/>
            <person name="Murphy C."/>
            <person name="Pearson M."/>
            <person name="Poon T.W."/>
            <person name="Priest M."/>
            <person name="Roberts A."/>
            <person name="Saif S."/>
            <person name="Shea T."/>
            <person name="Sisk P."/>
            <person name="Sykes S."/>
            <person name="Wortman J."/>
            <person name="Nusbaum C."/>
            <person name="Birren B."/>
        </authorList>
    </citation>
    <scope>NUCLEOTIDE SEQUENCE [LARGE SCALE GENOMIC DNA]</scope>
    <source>
        <strain evidence="3">ACHKN1017</strain>
    </source>
</reference>
<dbReference type="SMART" id="SM00516">
    <property type="entry name" value="SEC14"/>
    <property type="match status" value="1"/>
</dbReference>
<evidence type="ECO:0000259" key="1">
    <source>
        <dbReference type="PROSITE" id="PS50191"/>
    </source>
</evidence>
<sequence>MTPTEPLPKPCLEKVPDVYDDEYEQPDGPATISKTLEILREDSSIVKQNLTLLRDWIAKHPHIRRCRTDARFLLRFLRVKKHSFLTASQTLERYLAARTLHPEWFQRMDIRDPELANLADIGFLYPLMERDADGCLMVLCDWGLLDPKRYTVDHSNRMHALWLEAYGEDVLVQCAGAVVIFDMQHVQLAHHSVVSLSVLRQVAHYVNNAVPIRCKAIYAVNVPSGALWIVNGLLGFLNEKIRNRCTLFRDYDELAQKIDRSMLPKEHGGKEPKAEHMRAFREQCERYRDRMLSLDEMEIDLDHNEPYSRQAMLDDIEGGAVGSFRKLELD</sequence>
<dbReference type="PANTHER" id="PTHR10174">
    <property type="entry name" value="ALPHA-TOCOPHEROL TRANSFER PROTEIN-RELATED"/>
    <property type="match status" value="1"/>
</dbReference>
<dbReference type="SUPFAM" id="SSF52087">
    <property type="entry name" value="CRAL/TRIO domain"/>
    <property type="match status" value="1"/>
</dbReference>
<dbReference type="AlphaFoldDB" id="A0A182K894"/>
<protein>
    <recommendedName>
        <fullName evidence="1">CRAL-TRIO domain-containing protein</fullName>
    </recommendedName>
</protein>
<dbReference type="Gene3D" id="1.10.8.20">
    <property type="entry name" value="N-terminal domain of phosphatidylinositol transfer protein sec14p"/>
    <property type="match status" value="1"/>
</dbReference>
<dbReference type="InterPro" id="IPR036865">
    <property type="entry name" value="CRAL-TRIO_dom_sf"/>
</dbReference>
<evidence type="ECO:0000313" key="3">
    <source>
        <dbReference type="Proteomes" id="UP000075881"/>
    </source>
</evidence>
<dbReference type="InterPro" id="IPR036273">
    <property type="entry name" value="CRAL/TRIO_N_dom_sf"/>
</dbReference>
<dbReference type="PRINTS" id="PR00180">
    <property type="entry name" value="CRETINALDHBP"/>
</dbReference>
<dbReference type="Gene3D" id="3.40.525.10">
    <property type="entry name" value="CRAL-TRIO lipid binding domain"/>
    <property type="match status" value="1"/>
</dbReference>
<organism evidence="2 3">
    <name type="scientific">Anopheles christyi</name>
    <dbReference type="NCBI Taxonomy" id="43041"/>
    <lineage>
        <taxon>Eukaryota</taxon>
        <taxon>Metazoa</taxon>
        <taxon>Ecdysozoa</taxon>
        <taxon>Arthropoda</taxon>
        <taxon>Hexapoda</taxon>
        <taxon>Insecta</taxon>
        <taxon>Pterygota</taxon>
        <taxon>Neoptera</taxon>
        <taxon>Endopterygota</taxon>
        <taxon>Diptera</taxon>
        <taxon>Nematocera</taxon>
        <taxon>Culicoidea</taxon>
        <taxon>Culicidae</taxon>
        <taxon>Anophelinae</taxon>
        <taxon>Anopheles</taxon>
    </lineage>
</organism>
<proteinExistence type="predicted"/>
<dbReference type="EnsemblMetazoa" id="ACHR006979-RA">
    <property type="protein sequence ID" value="ACHR006979-PA"/>
    <property type="gene ID" value="ACHR006979"/>
</dbReference>
<feature type="domain" description="CRAL-TRIO" evidence="1">
    <location>
        <begin position="111"/>
        <end position="275"/>
    </location>
</feature>
<dbReference type="Proteomes" id="UP000075881">
    <property type="component" value="Unassembled WGS sequence"/>
</dbReference>
<dbReference type="SUPFAM" id="SSF46938">
    <property type="entry name" value="CRAL/TRIO N-terminal domain"/>
    <property type="match status" value="1"/>
</dbReference>
<dbReference type="STRING" id="43041.A0A182K894"/>
<dbReference type="CDD" id="cd00170">
    <property type="entry name" value="SEC14"/>
    <property type="match status" value="1"/>
</dbReference>